<dbReference type="Pfam" id="PF22481">
    <property type="entry name" value="DUF6985"/>
    <property type="match status" value="1"/>
</dbReference>
<dbReference type="Proteomes" id="UP000036097">
    <property type="component" value="Unassembled WGS sequence"/>
</dbReference>
<dbReference type="AlphaFoldDB" id="A0A0J1JMR1"/>
<proteinExistence type="predicted"/>
<gene>
    <name evidence="2" type="ORF">ABT56_19790</name>
</gene>
<name>A0A0J1JMR1_9GAMM</name>
<organism evidence="2 3">
    <name type="scientific">Photobacterium aquae</name>
    <dbReference type="NCBI Taxonomy" id="1195763"/>
    <lineage>
        <taxon>Bacteria</taxon>
        <taxon>Pseudomonadati</taxon>
        <taxon>Pseudomonadota</taxon>
        <taxon>Gammaproteobacteria</taxon>
        <taxon>Vibrionales</taxon>
        <taxon>Vibrionaceae</taxon>
        <taxon>Photobacterium</taxon>
    </lineage>
</organism>
<dbReference type="InterPro" id="IPR054254">
    <property type="entry name" value="DUF6985"/>
</dbReference>
<keyword evidence="3" id="KW-1185">Reference proteome</keyword>
<reference evidence="2 3" key="1">
    <citation type="submission" date="2015-05" db="EMBL/GenBank/DDBJ databases">
        <title>Photobacterium galathea sp. nov.</title>
        <authorList>
            <person name="Machado H."/>
            <person name="Gram L."/>
        </authorList>
    </citation>
    <scope>NUCLEOTIDE SEQUENCE [LARGE SCALE GENOMIC DNA]</scope>
    <source>
        <strain evidence="2 3">CGMCC 1.12159</strain>
    </source>
</reference>
<feature type="domain" description="DUF6985" evidence="1">
    <location>
        <begin position="20"/>
        <end position="156"/>
    </location>
</feature>
<protein>
    <recommendedName>
        <fullName evidence="1">DUF6985 domain-containing protein</fullName>
    </recommendedName>
</protein>
<dbReference type="PATRIC" id="fig|1195763.3.peg.4236"/>
<evidence type="ECO:0000313" key="2">
    <source>
        <dbReference type="EMBL" id="KLV03432.1"/>
    </source>
</evidence>
<sequence length="176" mass="20750">MEFEISNGKVIVDDRFDECVTEPIEVAFLDNTVCELMLEEYQFDFNKEDFHSAIDNFINLDKRVLHNVSEFVYNYYQDILKYLTPDDDWYVEINTPNDVWKFVQFGCEPTVSRRESDNLIYISLGCHCQWEQEHGLQLVFKNGSFINKLGSYDGHLTNSDAYGNQELEDVIYKHRG</sequence>
<comment type="caution">
    <text evidence="2">The sequence shown here is derived from an EMBL/GenBank/DDBJ whole genome shotgun (WGS) entry which is preliminary data.</text>
</comment>
<evidence type="ECO:0000313" key="3">
    <source>
        <dbReference type="Proteomes" id="UP000036097"/>
    </source>
</evidence>
<evidence type="ECO:0000259" key="1">
    <source>
        <dbReference type="Pfam" id="PF22481"/>
    </source>
</evidence>
<dbReference type="EMBL" id="LDOT01000034">
    <property type="protein sequence ID" value="KLV03432.1"/>
    <property type="molecule type" value="Genomic_DNA"/>
</dbReference>
<accession>A0A0J1JMR1</accession>